<dbReference type="GO" id="GO:0045927">
    <property type="term" value="P:positive regulation of growth"/>
    <property type="evidence" value="ECO:0007669"/>
    <property type="project" value="InterPro"/>
</dbReference>
<feature type="domain" description="DUF668" evidence="3">
    <location>
        <begin position="378"/>
        <end position="463"/>
    </location>
</feature>
<accession>A0A2P2LDW5</accession>
<evidence type="ECO:0000313" key="5">
    <source>
        <dbReference type="EMBL" id="MBX16152.1"/>
    </source>
</evidence>
<dbReference type="EMBL" id="GGEC01035668">
    <property type="protein sequence ID" value="MBX16152.1"/>
    <property type="molecule type" value="Transcribed_RNA"/>
</dbReference>
<evidence type="ECO:0000256" key="2">
    <source>
        <dbReference type="SAM" id="MobiDB-lite"/>
    </source>
</evidence>
<evidence type="ECO:0000259" key="3">
    <source>
        <dbReference type="Pfam" id="PF05003"/>
    </source>
</evidence>
<feature type="domain" description="DUF3475" evidence="4">
    <location>
        <begin position="159"/>
        <end position="215"/>
    </location>
</feature>
<feature type="region of interest" description="Disordered" evidence="2">
    <location>
        <begin position="556"/>
        <end position="577"/>
    </location>
</feature>
<evidence type="ECO:0000256" key="1">
    <source>
        <dbReference type="SAM" id="Coils"/>
    </source>
</evidence>
<dbReference type="Pfam" id="PF11961">
    <property type="entry name" value="DUF3475"/>
    <property type="match status" value="1"/>
</dbReference>
<feature type="compositionally biased region" description="Basic and acidic residues" evidence="2">
    <location>
        <begin position="565"/>
        <end position="577"/>
    </location>
</feature>
<keyword evidence="1" id="KW-0175">Coiled coil</keyword>
<feature type="compositionally biased region" description="Gly residues" evidence="2">
    <location>
        <begin position="23"/>
        <end position="33"/>
    </location>
</feature>
<dbReference type="PANTHER" id="PTHR31730">
    <property type="entry name" value="OS01G0873900 PROTEIN"/>
    <property type="match status" value="1"/>
</dbReference>
<reference evidence="5" key="1">
    <citation type="submission" date="2018-02" db="EMBL/GenBank/DDBJ databases">
        <title>Rhizophora mucronata_Transcriptome.</title>
        <authorList>
            <person name="Meera S.P."/>
            <person name="Sreeshan A."/>
            <person name="Augustine A."/>
        </authorList>
    </citation>
    <scope>NUCLEOTIDE SEQUENCE</scope>
    <source>
        <tissue evidence="5">Leaf</tissue>
    </source>
</reference>
<feature type="compositionally biased region" description="Acidic residues" evidence="2">
    <location>
        <begin position="65"/>
        <end position="81"/>
    </location>
</feature>
<dbReference type="AlphaFoldDB" id="A0A2P2LDW5"/>
<dbReference type="Pfam" id="PF05003">
    <property type="entry name" value="DUF668"/>
    <property type="match status" value="1"/>
</dbReference>
<protein>
    <recommendedName>
        <fullName evidence="6">DUF668 domain-containing protein</fullName>
    </recommendedName>
</protein>
<evidence type="ECO:0008006" key="6">
    <source>
        <dbReference type="Google" id="ProtNLM"/>
    </source>
</evidence>
<dbReference type="InterPro" id="IPR007700">
    <property type="entry name" value="DUF668"/>
</dbReference>
<dbReference type="InterPro" id="IPR021864">
    <property type="entry name" value="DUF3475"/>
</dbReference>
<dbReference type="InterPro" id="IPR045021">
    <property type="entry name" value="PSI1/2/3"/>
</dbReference>
<sequence>MGGVSSRNSLDRNGHALCYDKASGGGGGGGGSEVKGSSGLARLPQEKVEKQPKGPLSFPLADKVPDDDDDDDGGGGVDDYDINYDGIPRYQSLKSRSTRSYQAAAVKVSQVSSRLGRAGTLGLEKAVEVLDTLGSSVTNLNTNTGFASSVATKGNELGILAFEVANTIVKGSNLMQSLSKRSIQHLIEVVFPSEGVQNLISTDTDELLRIIAADKREELKIFLGEVVRFGNQSKDPQWHNLDRYFDKISGDLTSERKIKEKAESVLELLMSLVQYTADLYTELQMLDRLEQEYQNKSQINSAALKKIGGSLASLRAELKIQRKLVRNLRKKSLWSRSLEEMMEKLVDIVHFLLMEIYNTFGPVDGHETVTEPMSNHQRLGSTGLSLHFANVVMQIDTLVVRSSSIPPNARDSLYQSLPPGIKSALHPKLQSFHVNEEFTVTEIKDEMEKTLQWLVPMATNTAKFHHGFGWVGEWANTRSDVNQHPDATPADVIRIETLYHADQEKTEAYILELVLWLQNLVSKSGIAAKGRSVKSSIEASPSKQIRKWDQKPVDCSAAMPLLTPEDQKMSEDASKKN</sequence>
<feature type="coiled-coil region" evidence="1">
    <location>
        <begin position="286"/>
        <end position="331"/>
    </location>
</feature>
<evidence type="ECO:0000259" key="4">
    <source>
        <dbReference type="Pfam" id="PF11961"/>
    </source>
</evidence>
<name>A0A2P2LDW5_RHIMU</name>
<dbReference type="PANTHER" id="PTHR31730:SF2">
    <property type="entry name" value="PROTEIN PSK SIMULATOR 3"/>
    <property type="match status" value="1"/>
</dbReference>
<organism evidence="5">
    <name type="scientific">Rhizophora mucronata</name>
    <name type="common">Asiatic mangrove</name>
    <dbReference type="NCBI Taxonomy" id="61149"/>
    <lineage>
        <taxon>Eukaryota</taxon>
        <taxon>Viridiplantae</taxon>
        <taxon>Streptophyta</taxon>
        <taxon>Embryophyta</taxon>
        <taxon>Tracheophyta</taxon>
        <taxon>Spermatophyta</taxon>
        <taxon>Magnoliopsida</taxon>
        <taxon>eudicotyledons</taxon>
        <taxon>Gunneridae</taxon>
        <taxon>Pentapetalae</taxon>
        <taxon>rosids</taxon>
        <taxon>fabids</taxon>
        <taxon>Malpighiales</taxon>
        <taxon>Rhizophoraceae</taxon>
        <taxon>Rhizophora</taxon>
    </lineage>
</organism>
<proteinExistence type="predicted"/>
<feature type="region of interest" description="Disordered" evidence="2">
    <location>
        <begin position="1"/>
        <end position="81"/>
    </location>
</feature>